<dbReference type="AlphaFoldDB" id="A0A2P2Q1L1"/>
<organism evidence="1">
    <name type="scientific">Rhizophora mucronata</name>
    <name type="common">Asiatic mangrove</name>
    <dbReference type="NCBI Taxonomy" id="61149"/>
    <lineage>
        <taxon>Eukaryota</taxon>
        <taxon>Viridiplantae</taxon>
        <taxon>Streptophyta</taxon>
        <taxon>Embryophyta</taxon>
        <taxon>Tracheophyta</taxon>
        <taxon>Spermatophyta</taxon>
        <taxon>Magnoliopsida</taxon>
        <taxon>eudicotyledons</taxon>
        <taxon>Gunneridae</taxon>
        <taxon>Pentapetalae</taxon>
        <taxon>rosids</taxon>
        <taxon>fabids</taxon>
        <taxon>Malpighiales</taxon>
        <taxon>Rhizophoraceae</taxon>
        <taxon>Rhizophora</taxon>
    </lineage>
</organism>
<sequence length="55" mass="6280">MNHLQLDLNPIFVAKRTVLALIKLTMLLIRSSRIHIPEFSKTDLFSSREVSTALT</sequence>
<accession>A0A2P2Q1L1</accession>
<evidence type="ECO:0000313" key="1">
    <source>
        <dbReference type="EMBL" id="MBX60890.1"/>
    </source>
</evidence>
<name>A0A2P2Q1L1_RHIMU</name>
<dbReference type="EMBL" id="GGEC01080406">
    <property type="protein sequence ID" value="MBX60890.1"/>
    <property type="molecule type" value="Transcribed_RNA"/>
</dbReference>
<protein>
    <submittedName>
        <fullName evidence="1">Uncharacterized protein</fullName>
    </submittedName>
</protein>
<reference evidence="1" key="1">
    <citation type="submission" date="2018-02" db="EMBL/GenBank/DDBJ databases">
        <title>Rhizophora mucronata_Transcriptome.</title>
        <authorList>
            <person name="Meera S.P."/>
            <person name="Sreeshan A."/>
            <person name="Augustine A."/>
        </authorList>
    </citation>
    <scope>NUCLEOTIDE SEQUENCE</scope>
    <source>
        <tissue evidence="1">Leaf</tissue>
    </source>
</reference>
<proteinExistence type="predicted"/>